<feature type="transmembrane region" description="Helical" evidence="1">
    <location>
        <begin position="95"/>
        <end position="121"/>
    </location>
</feature>
<keyword evidence="1" id="KW-0472">Membrane</keyword>
<accession>A0A4R2LNK5</accession>
<reference evidence="2 3" key="1">
    <citation type="submission" date="2019-03" db="EMBL/GenBank/DDBJ databases">
        <title>Genomic Encyclopedia of Type Strains, Phase IV (KMG-IV): sequencing the most valuable type-strain genomes for metagenomic binning, comparative biology and taxonomic classification.</title>
        <authorList>
            <person name="Goeker M."/>
        </authorList>
    </citation>
    <scope>NUCLEOTIDE SEQUENCE [LARGE SCALE GENOMIC DNA]</scope>
    <source>
        <strain evidence="2 3">DSM 23917</strain>
    </source>
</reference>
<proteinExistence type="predicted"/>
<comment type="caution">
    <text evidence="2">The sequence shown here is derived from an EMBL/GenBank/DDBJ whole genome shotgun (WGS) entry which is preliminary data.</text>
</comment>
<evidence type="ECO:0000256" key="1">
    <source>
        <dbReference type="SAM" id="Phobius"/>
    </source>
</evidence>
<evidence type="ECO:0000313" key="3">
    <source>
        <dbReference type="Proteomes" id="UP000295600"/>
    </source>
</evidence>
<dbReference type="Proteomes" id="UP000295600">
    <property type="component" value="Unassembled WGS sequence"/>
</dbReference>
<dbReference type="EMBL" id="SLXB01000006">
    <property type="protein sequence ID" value="TCO93738.1"/>
    <property type="molecule type" value="Genomic_DNA"/>
</dbReference>
<evidence type="ECO:0000313" key="2">
    <source>
        <dbReference type="EMBL" id="TCO93738.1"/>
    </source>
</evidence>
<organism evidence="2 3">
    <name type="scientific">Prevotella heparinolytica</name>
    <dbReference type="NCBI Taxonomy" id="28113"/>
    <lineage>
        <taxon>Bacteria</taxon>
        <taxon>Pseudomonadati</taxon>
        <taxon>Bacteroidota</taxon>
        <taxon>Bacteroidia</taxon>
        <taxon>Bacteroidales</taxon>
        <taxon>Bacteroidaceae</taxon>
        <taxon>Bacteroides</taxon>
    </lineage>
</organism>
<protein>
    <submittedName>
        <fullName evidence="2">Uncharacterized protein</fullName>
    </submittedName>
</protein>
<gene>
    <name evidence="2" type="ORF">EV202_10629</name>
</gene>
<dbReference type="AlphaFoldDB" id="A0A4R2LNK5"/>
<sequence>MTQLPLAHNACVRVGFNLLAPVVSLAGTGSFTCRHRKFHLLKPTVLLAETDCPPCRSPKFLAYWHCKTGVAMEAEIRLDVEGQVRLNRSNTRRCIFQIGVLLLFRSCGIVAVCILGLVGAVHVPDGSGDSSSSCRSD</sequence>
<keyword evidence="1" id="KW-1133">Transmembrane helix</keyword>
<keyword evidence="1" id="KW-0812">Transmembrane</keyword>
<name>A0A4R2LNK5_9BACE</name>